<comment type="function">
    <text evidence="8">Involved in cytokinesis and septation where it has a role in the localization of F-actin.</text>
</comment>
<evidence type="ECO:0000313" key="11">
    <source>
        <dbReference type="Proteomes" id="UP000008144"/>
    </source>
</evidence>
<keyword evidence="6" id="KW-0206">Cytoskeleton</keyword>
<evidence type="ECO:0000256" key="3">
    <source>
        <dbReference type="ARBA" id="ARBA00022618"/>
    </source>
</evidence>
<comment type="subcellular location">
    <subcellularLocation>
        <location evidence="1">Cytoplasm</location>
        <location evidence="1">Cytoskeleton</location>
    </subcellularLocation>
</comment>
<dbReference type="Pfam" id="PF03114">
    <property type="entry name" value="BAR"/>
    <property type="match status" value="1"/>
</dbReference>
<dbReference type="InParanoid" id="F6XMZ3"/>
<protein>
    <submittedName>
        <fullName evidence="10">Bridging integrator 3 homolog</fullName>
    </submittedName>
</protein>
<dbReference type="PANTHER" id="PTHR47174:SF3">
    <property type="entry name" value="BRIDGING INTEGRATOR 3"/>
    <property type="match status" value="1"/>
</dbReference>
<evidence type="ECO:0000256" key="5">
    <source>
        <dbReference type="ARBA" id="ARBA00023210"/>
    </source>
</evidence>
<accession>F6XMZ3</accession>
<dbReference type="Proteomes" id="UP000008144">
    <property type="component" value="Chromosome 1"/>
</dbReference>
<gene>
    <name evidence="10" type="primary">LOC100185077</name>
</gene>
<organism evidence="10 11">
    <name type="scientific">Ciona intestinalis</name>
    <name type="common">Transparent sea squirt</name>
    <name type="synonym">Ascidia intestinalis</name>
    <dbReference type="NCBI Taxonomy" id="7719"/>
    <lineage>
        <taxon>Eukaryota</taxon>
        <taxon>Metazoa</taxon>
        <taxon>Chordata</taxon>
        <taxon>Tunicata</taxon>
        <taxon>Ascidiacea</taxon>
        <taxon>Phlebobranchia</taxon>
        <taxon>Cionidae</taxon>
        <taxon>Ciona</taxon>
    </lineage>
</organism>
<evidence type="ECO:0000256" key="6">
    <source>
        <dbReference type="ARBA" id="ARBA00023212"/>
    </source>
</evidence>
<dbReference type="Gene3D" id="1.20.1270.60">
    <property type="entry name" value="Arfaptin homology (AH) domain/BAR domain"/>
    <property type="match status" value="1"/>
</dbReference>
<keyword evidence="11" id="KW-1185">Reference proteome</keyword>
<reference evidence="10" key="3">
    <citation type="submission" date="2025-08" db="UniProtKB">
        <authorList>
            <consortium name="Ensembl"/>
        </authorList>
    </citation>
    <scope>IDENTIFICATION</scope>
</reference>
<evidence type="ECO:0000256" key="1">
    <source>
        <dbReference type="ARBA" id="ARBA00004245"/>
    </source>
</evidence>
<dbReference type="GO" id="GO:0005737">
    <property type="term" value="C:cytoplasm"/>
    <property type="evidence" value="ECO:0007669"/>
    <property type="project" value="InterPro"/>
</dbReference>
<proteinExistence type="predicted"/>
<dbReference type="InterPro" id="IPR046982">
    <property type="entry name" value="BIN3/RVS161-like"/>
</dbReference>
<sequence>MSWNLFNRQAKRSLVTKTTERDFERECTKMQHLEECSKKIAKDSKRMASCTSAYGKSAGKLGHDLLTDMGANGHEDFNLFDAAMAKQDQLAQEKSNMMHQAMVEPMKRYTTIFPHYTQQVKSREKVLQEYNKVQAKLEKYEEREQTGANIVKIQQMKAEVQPVKEEFEKKNNSLLEEMPKFYDASIGYIHPSLK</sequence>
<keyword evidence="5" id="KW-0717">Septation</keyword>
<dbReference type="HOGENOM" id="CLU_090113_1_0_1"/>
<reference evidence="11" key="1">
    <citation type="journal article" date="2002" name="Science">
        <title>The draft genome of Ciona intestinalis: insights into chordate and vertebrate origins.</title>
        <authorList>
            <person name="Dehal P."/>
            <person name="Satou Y."/>
            <person name="Campbell R.K."/>
            <person name="Chapman J."/>
            <person name="Degnan B."/>
            <person name="De Tomaso A."/>
            <person name="Davidson B."/>
            <person name="Di Gregorio A."/>
            <person name="Gelpke M."/>
            <person name="Goodstein D.M."/>
            <person name="Harafuji N."/>
            <person name="Hastings K.E."/>
            <person name="Ho I."/>
            <person name="Hotta K."/>
            <person name="Huang W."/>
            <person name="Kawashima T."/>
            <person name="Lemaire P."/>
            <person name="Martinez D."/>
            <person name="Meinertzhagen I.A."/>
            <person name="Necula S."/>
            <person name="Nonaka M."/>
            <person name="Putnam N."/>
            <person name="Rash S."/>
            <person name="Saiga H."/>
            <person name="Satake M."/>
            <person name="Terry A."/>
            <person name="Yamada L."/>
            <person name="Wang H.G."/>
            <person name="Awazu S."/>
            <person name="Azumi K."/>
            <person name="Boore J."/>
            <person name="Branno M."/>
            <person name="Chin-Bow S."/>
            <person name="DeSantis R."/>
            <person name="Doyle S."/>
            <person name="Francino P."/>
            <person name="Keys D.N."/>
            <person name="Haga S."/>
            <person name="Hayashi H."/>
            <person name="Hino K."/>
            <person name="Imai K.S."/>
            <person name="Inaba K."/>
            <person name="Kano S."/>
            <person name="Kobayashi K."/>
            <person name="Kobayashi M."/>
            <person name="Lee B.I."/>
            <person name="Makabe K.W."/>
            <person name="Manohar C."/>
            <person name="Matassi G."/>
            <person name="Medina M."/>
            <person name="Mochizuki Y."/>
            <person name="Mount S."/>
            <person name="Morishita T."/>
            <person name="Miura S."/>
            <person name="Nakayama A."/>
            <person name="Nishizaka S."/>
            <person name="Nomoto H."/>
            <person name="Ohta F."/>
            <person name="Oishi K."/>
            <person name="Rigoutsos I."/>
            <person name="Sano M."/>
            <person name="Sasaki A."/>
            <person name="Sasakura Y."/>
            <person name="Shoguchi E."/>
            <person name="Shin-i T."/>
            <person name="Spagnuolo A."/>
            <person name="Stainier D."/>
            <person name="Suzuki M.M."/>
            <person name="Tassy O."/>
            <person name="Takatori N."/>
            <person name="Tokuoka M."/>
            <person name="Yagi K."/>
            <person name="Yoshizaki F."/>
            <person name="Wada S."/>
            <person name="Zhang C."/>
            <person name="Hyatt P.D."/>
            <person name="Larimer F."/>
            <person name="Detter C."/>
            <person name="Doggett N."/>
            <person name="Glavina T."/>
            <person name="Hawkins T."/>
            <person name="Richardson P."/>
            <person name="Lucas S."/>
            <person name="Kohara Y."/>
            <person name="Levine M."/>
            <person name="Satoh N."/>
            <person name="Rokhsar D.S."/>
        </authorList>
    </citation>
    <scope>NUCLEOTIDE SEQUENCE [LARGE SCALE GENOMIC DNA]</scope>
</reference>
<dbReference type="PANTHER" id="PTHR47174">
    <property type="entry name" value="BRIDGING INTEGRATOR 3"/>
    <property type="match status" value="1"/>
</dbReference>
<dbReference type="OMA" id="MGANGHE"/>
<evidence type="ECO:0000256" key="4">
    <source>
        <dbReference type="ARBA" id="ARBA00023054"/>
    </source>
</evidence>
<evidence type="ECO:0000256" key="7">
    <source>
        <dbReference type="ARBA" id="ARBA00023306"/>
    </source>
</evidence>
<name>F6XMZ3_CIOIN</name>
<keyword evidence="7" id="KW-0131">Cell cycle</keyword>
<evidence type="ECO:0000256" key="8">
    <source>
        <dbReference type="ARBA" id="ARBA00059510"/>
    </source>
</evidence>
<dbReference type="GO" id="GO:0006897">
    <property type="term" value="P:endocytosis"/>
    <property type="evidence" value="ECO:0000318"/>
    <property type="project" value="GO_Central"/>
</dbReference>
<evidence type="ECO:0000313" key="10">
    <source>
        <dbReference type="Ensembl" id="ENSCINP00000005701.3"/>
    </source>
</evidence>
<dbReference type="PROSITE" id="PS51021">
    <property type="entry name" value="BAR"/>
    <property type="match status" value="1"/>
</dbReference>
<dbReference type="STRING" id="7719.ENSCINP00000005701"/>
<feature type="domain" description="BAR" evidence="9">
    <location>
        <begin position="8"/>
        <end position="194"/>
    </location>
</feature>
<keyword evidence="2" id="KW-0963">Cytoplasm</keyword>
<dbReference type="GeneTree" id="ENSGT00950000182882"/>
<keyword evidence="4" id="KW-0175">Coiled coil</keyword>
<dbReference type="SUPFAM" id="SSF103657">
    <property type="entry name" value="BAR/IMD domain-like"/>
    <property type="match status" value="1"/>
</dbReference>
<dbReference type="InterPro" id="IPR004148">
    <property type="entry name" value="BAR_dom"/>
</dbReference>
<dbReference type="GO" id="GO:0051666">
    <property type="term" value="P:actin cortical patch localization"/>
    <property type="evidence" value="ECO:0000318"/>
    <property type="project" value="GO_Central"/>
</dbReference>
<dbReference type="GO" id="GO:0051301">
    <property type="term" value="P:cell division"/>
    <property type="evidence" value="ECO:0007669"/>
    <property type="project" value="UniProtKB-KW"/>
</dbReference>
<evidence type="ECO:0000259" key="9">
    <source>
        <dbReference type="PROSITE" id="PS51021"/>
    </source>
</evidence>
<reference evidence="10" key="4">
    <citation type="submission" date="2025-09" db="UniProtKB">
        <authorList>
            <consortium name="Ensembl"/>
        </authorList>
    </citation>
    <scope>IDENTIFICATION</scope>
</reference>
<evidence type="ECO:0000256" key="2">
    <source>
        <dbReference type="ARBA" id="ARBA00022490"/>
    </source>
</evidence>
<dbReference type="GO" id="GO:0097320">
    <property type="term" value="P:plasma membrane tubulation"/>
    <property type="evidence" value="ECO:0000318"/>
    <property type="project" value="GO_Central"/>
</dbReference>
<dbReference type="AlphaFoldDB" id="F6XMZ3"/>
<dbReference type="GO" id="GO:0015629">
    <property type="term" value="C:actin cytoskeleton"/>
    <property type="evidence" value="ECO:0000318"/>
    <property type="project" value="GO_Central"/>
</dbReference>
<dbReference type="EMBL" id="EAAA01000098">
    <property type="status" value="NOT_ANNOTATED_CDS"/>
    <property type="molecule type" value="Genomic_DNA"/>
</dbReference>
<reference evidence="10" key="2">
    <citation type="journal article" date="2008" name="Genome Biol.">
        <title>Improved genome assembly and evidence-based global gene model set for the chordate Ciona intestinalis: new insight into intron and operon populations.</title>
        <authorList>
            <person name="Satou Y."/>
            <person name="Mineta K."/>
            <person name="Ogasawara M."/>
            <person name="Sasakura Y."/>
            <person name="Shoguchi E."/>
            <person name="Ueno K."/>
            <person name="Yamada L."/>
            <person name="Matsumoto J."/>
            <person name="Wasserscheid J."/>
            <person name="Dewar K."/>
            <person name="Wiley G.B."/>
            <person name="Macmil S.L."/>
            <person name="Roe B.A."/>
            <person name="Zeller R.W."/>
            <person name="Hastings K.E."/>
            <person name="Lemaire P."/>
            <person name="Lindquist E."/>
            <person name="Endo T."/>
            <person name="Hotta K."/>
            <person name="Inaba K."/>
        </authorList>
    </citation>
    <scope>NUCLEOTIDE SEQUENCE [LARGE SCALE GENOMIC DNA]</scope>
    <source>
        <strain evidence="10">wild type</strain>
    </source>
</reference>
<dbReference type="Ensembl" id="ENSCINT00000005701.3">
    <property type="protein sequence ID" value="ENSCINP00000005701.3"/>
    <property type="gene ID" value="ENSCING00000002787.3"/>
</dbReference>
<dbReference type="FunCoup" id="F6XMZ3">
    <property type="interactions" value="98"/>
</dbReference>
<dbReference type="GO" id="GO:0048589">
    <property type="term" value="P:developmental growth"/>
    <property type="evidence" value="ECO:0007669"/>
    <property type="project" value="UniProtKB-ARBA"/>
</dbReference>
<dbReference type="FunFam" id="1.20.1270.60:FF:000028">
    <property type="entry name" value="Bridging integrator 3 homolog"/>
    <property type="match status" value="1"/>
</dbReference>
<dbReference type="InterPro" id="IPR027267">
    <property type="entry name" value="AH/BAR_dom_sf"/>
</dbReference>
<keyword evidence="3" id="KW-0132">Cell division</keyword>